<gene>
    <name evidence="3" type="primary">arsC</name>
    <name evidence="3" type="ORF">GPLA_3566</name>
</gene>
<dbReference type="EC" id="1.20.4.1" evidence="3"/>
<dbReference type="EMBL" id="BAER01000111">
    <property type="protein sequence ID" value="GAC34454.1"/>
    <property type="molecule type" value="Genomic_DNA"/>
</dbReference>
<dbReference type="SUPFAM" id="SSF52788">
    <property type="entry name" value="Phosphotyrosine protein phosphatases I"/>
    <property type="match status" value="1"/>
</dbReference>
<proteinExistence type="predicted"/>
<dbReference type="InterPro" id="IPR036196">
    <property type="entry name" value="Ptyr_pPase_sf"/>
</dbReference>
<dbReference type="Gene3D" id="3.40.50.2300">
    <property type="match status" value="1"/>
</dbReference>
<dbReference type="SMART" id="SM00226">
    <property type="entry name" value="LMWPc"/>
    <property type="match status" value="1"/>
</dbReference>
<dbReference type="CDD" id="cd16345">
    <property type="entry name" value="LMWP_ArsC"/>
    <property type="match status" value="1"/>
</dbReference>
<keyword evidence="3" id="KW-0560">Oxidoreductase</keyword>
<dbReference type="Proteomes" id="UP000006322">
    <property type="component" value="Unassembled WGS sequence"/>
</dbReference>
<dbReference type="InterPro" id="IPR023485">
    <property type="entry name" value="Ptyr_pPase"/>
</dbReference>
<name>K6YP11_9ALTE</name>
<feature type="domain" description="Phosphotyrosine protein phosphatase I" evidence="2">
    <location>
        <begin position="23"/>
        <end position="158"/>
    </location>
</feature>
<evidence type="ECO:0000313" key="3">
    <source>
        <dbReference type="EMBL" id="GAC34454.1"/>
    </source>
</evidence>
<accession>K6YP11</accession>
<protein>
    <submittedName>
        <fullName evidence="3">Arsenate reductase</fullName>
        <ecNumber evidence="3">1.20.4.1</ecNumber>
    </submittedName>
</protein>
<dbReference type="PANTHER" id="PTHR43428:SF1">
    <property type="entry name" value="ARSENATE REDUCTASE"/>
    <property type="match status" value="1"/>
</dbReference>
<comment type="caution">
    <text evidence="3">The sequence shown here is derived from an EMBL/GenBank/DDBJ whole genome shotgun (WGS) entry which is preliminary data.</text>
</comment>
<dbReference type="GO" id="GO:0046685">
    <property type="term" value="P:response to arsenic-containing substance"/>
    <property type="evidence" value="ECO:0007669"/>
    <property type="project" value="UniProtKB-KW"/>
</dbReference>
<reference evidence="4" key="1">
    <citation type="journal article" date="2014" name="Environ. Microbiol.">
        <title>Comparative genomics of the marine bacterial genus Glaciecola reveals the high degree of genomic diversity and genomic characteristic for cold adaptation.</title>
        <authorList>
            <person name="Qin Q.L."/>
            <person name="Xie B.B."/>
            <person name="Yu Y."/>
            <person name="Shu Y.L."/>
            <person name="Rong J.C."/>
            <person name="Zhang Y.J."/>
            <person name="Zhao D.L."/>
            <person name="Chen X.L."/>
            <person name="Zhang X.Y."/>
            <person name="Chen B."/>
            <person name="Zhou B.C."/>
            <person name="Zhang Y.Z."/>
        </authorList>
    </citation>
    <scope>NUCLEOTIDE SEQUENCE [LARGE SCALE GENOMIC DNA]</scope>
    <source>
        <strain evidence="4">LMG 21857</strain>
    </source>
</reference>
<dbReference type="STRING" id="1129793.GPLA_3566"/>
<organism evidence="3 4">
    <name type="scientific">Paraglaciecola polaris LMG 21857</name>
    <dbReference type="NCBI Taxonomy" id="1129793"/>
    <lineage>
        <taxon>Bacteria</taxon>
        <taxon>Pseudomonadati</taxon>
        <taxon>Pseudomonadota</taxon>
        <taxon>Gammaproteobacteria</taxon>
        <taxon>Alteromonadales</taxon>
        <taxon>Alteromonadaceae</taxon>
        <taxon>Paraglaciecola</taxon>
    </lineage>
</organism>
<dbReference type="Pfam" id="PF01451">
    <property type="entry name" value="LMWPc"/>
    <property type="match status" value="1"/>
</dbReference>
<keyword evidence="4" id="KW-1185">Reference proteome</keyword>
<dbReference type="AlphaFoldDB" id="K6YP11"/>
<sequence length="178" mass="19430">MFCAVSPFYPQSKLSAESSVSMLKILFICTHNRCRSILSEAITNHLGQGKLEARSAGSQPVGEVHPLSLKYLQEEGVNTQGLISQSWDEFEDFAPDVVITVCDSAAGEACPLWFGDSVKVHWGLSDPSKLTGDEEHIAQAFRTSINEISQRVHAMLTIKADAQDAVALRQAFNHLGAK</sequence>
<dbReference type="GO" id="GO:0008794">
    <property type="term" value="F:arsenate reductase (glutaredoxin) activity"/>
    <property type="evidence" value="ECO:0007669"/>
    <property type="project" value="UniProtKB-EC"/>
</dbReference>
<keyword evidence="1" id="KW-0059">Arsenical resistance</keyword>
<evidence type="ECO:0000259" key="2">
    <source>
        <dbReference type="SMART" id="SM00226"/>
    </source>
</evidence>
<evidence type="ECO:0000256" key="1">
    <source>
        <dbReference type="ARBA" id="ARBA00022849"/>
    </source>
</evidence>
<evidence type="ECO:0000313" key="4">
    <source>
        <dbReference type="Proteomes" id="UP000006322"/>
    </source>
</evidence>
<dbReference type="PANTHER" id="PTHR43428">
    <property type="entry name" value="ARSENATE REDUCTASE"/>
    <property type="match status" value="1"/>
</dbReference>